<dbReference type="PANTHER" id="PTHR32097:SF4">
    <property type="entry name" value="GENERAL STRESS PROTEIN 16U"/>
    <property type="match status" value="1"/>
</dbReference>
<dbReference type="Gene3D" id="2.60.60.30">
    <property type="entry name" value="sav2460 like domains"/>
    <property type="match status" value="1"/>
</dbReference>
<proteinExistence type="inferred from homology"/>
<dbReference type="InterPro" id="IPR003325">
    <property type="entry name" value="TerD"/>
</dbReference>
<dbReference type="AlphaFoldDB" id="F8JZ07"/>
<dbReference type="PATRIC" id="fig|1003195.11.peg.2701"/>
<dbReference type="KEGG" id="scy:SCATT_11130"/>
<sequence>MGVELVRGENQPLAGNRLRIHVSAAVPLVVGAVLDEGRGAAGGGASFLRPGAPARADGLRVPPAAARDHELTVDLAELPAAVGRLGVVLALPPGRGGRRVPDRFGVPAPPRVRVTGEDGSAEPLAFVLTGLDTETAVVAVELYRRHGGWRLRAVGQGYADGLPRLLADHGVPDPAAVAAAVDQAIAGPRCSAPAPPSPPAPALPPPGPAALTPPPAPSAPPPPLPPGPAVPDGSADHGAPGPPWAPAAPRLRYPPPRRHRRVTPPPPAFPPRQPRPSRPARWRGAFPFCLRRGGRWTRGVGGPGWLPYAGDAAGWSLEERLYNQVNGMFEDLARAMAGYRGAVEFADGRLERELDRLLGEPGSRLGAAVEAARDQASAARQALVDQARAALDRDLRQLTAESEVVEPALPSGCAGWESPVWQAYRPPEALPWAVRLGDLHLPEVPELRIPMLTRLPLECGLWVDSGHDADLADEAGPEAEQVRRRALETAVALVVRLLAVHPAGGLTVHLLDPAGTAAAAFGPAAEALRRAGVLAERPGGVAEVLEELALRSDLVRMASDGRGTQADPKLPGPLRGARLLVVNDFPYGFDDRSVALLGRIAEEGPDAGVLPLVVAARADAAGRGPVAADVLGRSLLRLTPFPGEHVADPWVGHTWTYEPLLPPEGSRVLERVLGEVAAVRQAHGR</sequence>
<reference evidence="5" key="1">
    <citation type="submission" date="2011-12" db="EMBL/GenBank/DDBJ databases">
        <title>Complete genome sequence of Streptomyces cattleya strain DSM 46488.</title>
        <authorList>
            <person name="Ou H.-Y."/>
            <person name="Li P."/>
            <person name="Zhao C."/>
            <person name="O'Hagan D."/>
            <person name="Deng Z."/>
        </authorList>
    </citation>
    <scope>NUCLEOTIDE SEQUENCE [LARGE SCALE GENOMIC DNA]</scope>
    <source>
        <strain evidence="5">ATCC 35852 / DSM 46488 / JCM 4925 / NBRC 14057 / NRRL 8057</strain>
    </source>
</reference>
<organism evidence="4 5">
    <name type="scientific">Streptantibioticus cattleyicolor (strain ATCC 35852 / DSM 46488 / JCM 4925 / NBRC 14057 / NRRL 8057)</name>
    <name type="common">Streptomyces cattleya</name>
    <dbReference type="NCBI Taxonomy" id="1003195"/>
    <lineage>
        <taxon>Bacteria</taxon>
        <taxon>Bacillati</taxon>
        <taxon>Actinomycetota</taxon>
        <taxon>Actinomycetes</taxon>
        <taxon>Kitasatosporales</taxon>
        <taxon>Streptomycetaceae</taxon>
        <taxon>Streptantibioticus</taxon>
    </lineage>
</organism>
<dbReference type="KEGG" id="sct:SCAT_1117"/>
<gene>
    <name evidence="4" type="ordered locus">SCATT_11130</name>
</gene>
<feature type="region of interest" description="Disordered" evidence="2">
    <location>
        <begin position="189"/>
        <end position="282"/>
    </location>
</feature>
<dbReference type="OrthoDB" id="4495998at2"/>
<accession>G8WPY4</accession>
<dbReference type="CDD" id="cd06974">
    <property type="entry name" value="TerD_like"/>
    <property type="match status" value="1"/>
</dbReference>
<dbReference type="InterPro" id="IPR051324">
    <property type="entry name" value="Stress/Tellurium_Resist"/>
</dbReference>
<dbReference type="Proteomes" id="UP000007842">
    <property type="component" value="Chromosome"/>
</dbReference>
<dbReference type="STRING" id="1003195.SCATT_11130"/>
<dbReference type="EMBL" id="CP003219">
    <property type="protein sequence ID" value="AEW93484.1"/>
    <property type="molecule type" value="Genomic_DNA"/>
</dbReference>
<dbReference type="PANTHER" id="PTHR32097">
    <property type="entry name" value="CAMP-BINDING PROTEIN 1-RELATED"/>
    <property type="match status" value="1"/>
</dbReference>
<evidence type="ECO:0000313" key="5">
    <source>
        <dbReference type="Proteomes" id="UP000007842"/>
    </source>
</evidence>
<dbReference type="HOGENOM" id="CLU_018973_0_0_11"/>
<name>F8JZ07_STREN</name>
<dbReference type="Pfam" id="PF02342">
    <property type="entry name" value="TerD"/>
    <property type="match status" value="1"/>
</dbReference>
<evidence type="ECO:0000313" key="4">
    <source>
        <dbReference type="EMBL" id="AEW93484.1"/>
    </source>
</evidence>
<accession>F8JZ07</accession>
<dbReference type="eggNOG" id="COG1674">
    <property type="taxonomic scope" value="Bacteria"/>
</dbReference>
<protein>
    <submittedName>
        <fullName evidence="4">Export associated protein</fullName>
    </submittedName>
</protein>
<feature type="compositionally biased region" description="Pro residues" evidence="2">
    <location>
        <begin position="193"/>
        <end position="229"/>
    </location>
</feature>
<keyword evidence="5" id="KW-1185">Reference proteome</keyword>
<comment type="similarity">
    <text evidence="1">Belongs to the CAPAB/TerDEXZ family.</text>
</comment>
<feature type="compositionally biased region" description="Pro residues" evidence="2">
    <location>
        <begin position="263"/>
        <end position="277"/>
    </location>
</feature>
<evidence type="ECO:0000259" key="3">
    <source>
        <dbReference type="Pfam" id="PF02342"/>
    </source>
</evidence>
<dbReference type="RefSeq" id="WP_014141875.1">
    <property type="nucleotide sequence ID" value="NC_016111.1"/>
</dbReference>
<evidence type="ECO:0000256" key="1">
    <source>
        <dbReference type="ARBA" id="ARBA00008775"/>
    </source>
</evidence>
<feature type="domain" description="TerD" evidence="3">
    <location>
        <begin position="67"/>
        <end position="168"/>
    </location>
</feature>
<evidence type="ECO:0000256" key="2">
    <source>
        <dbReference type="SAM" id="MobiDB-lite"/>
    </source>
</evidence>
<dbReference type="eggNOG" id="COG2310">
    <property type="taxonomic scope" value="Bacteria"/>
</dbReference>